<evidence type="ECO:0000313" key="2">
    <source>
        <dbReference type="EMBL" id="OWT43084.1"/>
    </source>
</evidence>
<proteinExistence type="predicted"/>
<gene>
    <name evidence="2" type="ORF">VFPPC_17740</name>
</gene>
<feature type="region of interest" description="Disordered" evidence="1">
    <location>
        <begin position="34"/>
        <end position="105"/>
    </location>
</feature>
<feature type="compositionally biased region" description="Polar residues" evidence="1">
    <location>
        <begin position="70"/>
        <end position="79"/>
    </location>
</feature>
<dbReference type="AlphaFoldDB" id="A0A219AS19"/>
<feature type="compositionally biased region" description="Basic and acidic residues" evidence="1">
    <location>
        <begin position="34"/>
        <end position="45"/>
    </location>
</feature>
<name>A0A219AS19_METCM</name>
<organism evidence="2 3">
    <name type="scientific">Pochonia chlamydosporia 170</name>
    <dbReference type="NCBI Taxonomy" id="1380566"/>
    <lineage>
        <taxon>Eukaryota</taxon>
        <taxon>Fungi</taxon>
        <taxon>Dikarya</taxon>
        <taxon>Ascomycota</taxon>
        <taxon>Pezizomycotina</taxon>
        <taxon>Sordariomycetes</taxon>
        <taxon>Hypocreomycetidae</taxon>
        <taxon>Hypocreales</taxon>
        <taxon>Clavicipitaceae</taxon>
        <taxon>Pochonia</taxon>
    </lineage>
</organism>
<dbReference type="RefSeq" id="XP_022285533.1">
    <property type="nucleotide sequence ID" value="XM_022429429.1"/>
</dbReference>
<comment type="caution">
    <text evidence="2">The sequence shown here is derived from an EMBL/GenBank/DDBJ whole genome shotgun (WGS) entry which is preliminary data.</text>
</comment>
<dbReference type="EMBL" id="LSBJ02000003">
    <property type="protein sequence ID" value="OWT43084.1"/>
    <property type="molecule type" value="Genomic_DNA"/>
</dbReference>
<protein>
    <submittedName>
        <fullName evidence="2">Uncharacterized protein</fullName>
    </submittedName>
</protein>
<accession>A0A219AS19</accession>
<evidence type="ECO:0000313" key="3">
    <source>
        <dbReference type="Proteomes" id="UP000078397"/>
    </source>
</evidence>
<reference evidence="2 3" key="1">
    <citation type="journal article" date="2016" name="PLoS Pathog.">
        <title>Biosynthesis of antibiotic leucinostatins in bio-control fungus Purpureocillium lilacinum and their inhibition on phytophthora revealed by genome mining.</title>
        <authorList>
            <person name="Wang G."/>
            <person name="Liu Z."/>
            <person name="Lin R."/>
            <person name="Li E."/>
            <person name="Mao Z."/>
            <person name="Ling J."/>
            <person name="Yang Y."/>
            <person name="Yin W.B."/>
            <person name="Xie B."/>
        </authorList>
    </citation>
    <scope>NUCLEOTIDE SEQUENCE [LARGE SCALE GENOMIC DNA]</scope>
    <source>
        <strain evidence="2">170</strain>
    </source>
</reference>
<keyword evidence="3" id="KW-1185">Reference proteome</keyword>
<dbReference type="KEGG" id="pchm:VFPPC_17740"/>
<feature type="compositionally biased region" description="Basic and acidic residues" evidence="1">
    <location>
        <begin position="55"/>
        <end position="69"/>
    </location>
</feature>
<evidence type="ECO:0000256" key="1">
    <source>
        <dbReference type="SAM" id="MobiDB-lite"/>
    </source>
</evidence>
<dbReference type="Proteomes" id="UP000078397">
    <property type="component" value="Unassembled WGS sequence"/>
</dbReference>
<sequence length="105" mass="11708">MGMISAEDVFVCIPPTMALFNSSAQPYVQGLMDKDSRGTGVEHRNLGGHSTAETKQNRETHKDMKRRDALQQTTISGQSSRKHQGYANDGPKLQSENLRRLAHRV</sequence>
<dbReference type="GeneID" id="33936667"/>